<dbReference type="EMBL" id="JBBMQO010000003">
    <property type="protein sequence ID" value="MEM5501433.1"/>
    <property type="molecule type" value="Genomic_DNA"/>
</dbReference>
<sequence>MRDDIRSGLRIVGFEKRLTIAFIVSNTNVTILRIFYGGKNWEDEFDTRA</sequence>
<protein>
    <recommendedName>
        <fullName evidence="3">Plasmid stabilization system</fullName>
    </recommendedName>
</protein>
<proteinExistence type="predicted"/>
<gene>
    <name evidence="1" type="ORF">WNY59_07505</name>
</gene>
<comment type="caution">
    <text evidence="1">The sequence shown here is derived from an EMBL/GenBank/DDBJ whole genome shotgun (WGS) entry which is preliminary data.</text>
</comment>
<keyword evidence="2" id="KW-1185">Reference proteome</keyword>
<reference evidence="1 2" key="1">
    <citation type="submission" date="2024-03" db="EMBL/GenBank/DDBJ databases">
        <title>Community enrichment and isolation of bacterial strains for fucoidan degradation.</title>
        <authorList>
            <person name="Sichert A."/>
        </authorList>
    </citation>
    <scope>NUCLEOTIDE SEQUENCE [LARGE SCALE GENOMIC DNA]</scope>
    <source>
        <strain evidence="1 2">AS62</strain>
    </source>
</reference>
<dbReference type="RefSeq" id="WP_342847936.1">
    <property type="nucleotide sequence ID" value="NZ_JBBMQO010000003.1"/>
</dbReference>
<evidence type="ECO:0000313" key="1">
    <source>
        <dbReference type="EMBL" id="MEM5501433.1"/>
    </source>
</evidence>
<evidence type="ECO:0008006" key="3">
    <source>
        <dbReference type="Google" id="ProtNLM"/>
    </source>
</evidence>
<organism evidence="1 2">
    <name type="scientific">Ahrensia kielensis</name>
    <dbReference type="NCBI Taxonomy" id="76980"/>
    <lineage>
        <taxon>Bacteria</taxon>
        <taxon>Pseudomonadati</taxon>
        <taxon>Pseudomonadota</taxon>
        <taxon>Alphaproteobacteria</taxon>
        <taxon>Hyphomicrobiales</taxon>
        <taxon>Ahrensiaceae</taxon>
        <taxon>Ahrensia</taxon>
    </lineage>
</organism>
<dbReference type="Proteomes" id="UP001477870">
    <property type="component" value="Unassembled WGS sequence"/>
</dbReference>
<name>A0ABU9T5M7_9HYPH</name>
<accession>A0ABU9T5M7</accession>
<evidence type="ECO:0000313" key="2">
    <source>
        <dbReference type="Proteomes" id="UP001477870"/>
    </source>
</evidence>